<dbReference type="InterPro" id="IPR041851">
    <property type="entry name" value="RecD_N_sf"/>
</dbReference>
<dbReference type="Pfam" id="PF21185">
    <property type="entry name" value="RecD_N"/>
    <property type="match status" value="1"/>
</dbReference>
<feature type="compositionally biased region" description="Pro residues" evidence="12">
    <location>
        <begin position="390"/>
        <end position="411"/>
    </location>
</feature>
<dbReference type="GO" id="GO:0017116">
    <property type="term" value="F:single-stranded DNA helicase activity"/>
    <property type="evidence" value="ECO:0007669"/>
    <property type="project" value="TreeGrafter"/>
</dbReference>
<dbReference type="SUPFAM" id="SSF52540">
    <property type="entry name" value="P-loop containing nucleoside triphosphate hydrolases"/>
    <property type="match status" value="2"/>
</dbReference>
<dbReference type="PANTHER" id="PTHR43788:SF6">
    <property type="entry name" value="DNA HELICASE B"/>
    <property type="match status" value="1"/>
</dbReference>
<evidence type="ECO:0000259" key="13">
    <source>
        <dbReference type="Pfam" id="PF13538"/>
    </source>
</evidence>
<keyword evidence="5 11" id="KW-0347">Helicase</keyword>
<keyword evidence="1 11" id="KW-0540">Nuclease</keyword>
<evidence type="ECO:0000256" key="5">
    <source>
        <dbReference type="ARBA" id="ARBA00022806"/>
    </source>
</evidence>
<keyword evidence="3 11" id="KW-0227">DNA damage</keyword>
<dbReference type="InterPro" id="IPR027785">
    <property type="entry name" value="UvrD-like_helicase_C"/>
</dbReference>
<comment type="catalytic activity">
    <reaction evidence="11">
        <text>ATP + H2O = ADP + phosphate + H(+)</text>
        <dbReference type="Rhea" id="RHEA:13065"/>
        <dbReference type="ChEBI" id="CHEBI:15377"/>
        <dbReference type="ChEBI" id="CHEBI:15378"/>
        <dbReference type="ChEBI" id="CHEBI:30616"/>
        <dbReference type="ChEBI" id="CHEBI:43474"/>
        <dbReference type="ChEBI" id="CHEBI:456216"/>
        <dbReference type="EC" id="5.6.2.3"/>
    </reaction>
</comment>
<accession>A0A917SVG5</accession>
<dbReference type="GO" id="GO:0000724">
    <property type="term" value="P:double-strand break repair via homologous recombination"/>
    <property type="evidence" value="ECO:0007669"/>
    <property type="project" value="UniProtKB-UniRule"/>
</dbReference>
<feature type="domain" description="UvrD-like helicase C-terminal" evidence="13">
    <location>
        <begin position="594"/>
        <end position="640"/>
    </location>
</feature>
<dbReference type="GO" id="GO:0009338">
    <property type="term" value="C:exodeoxyribonuclease V complex"/>
    <property type="evidence" value="ECO:0007669"/>
    <property type="project" value="InterPro"/>
</dbReference>
<proteinExistence type="inferred from homology"/>
<feature type="region of interest" description="Disordered" evidence="12">
    <location>
        <begin position="353"/>
        <end position="413"/>
    </location>
</feature>
<dbReference type="HAMAP" id="MF_01487">
    <property type="entry name" value="RecD"/>
    <property type="match status" value="1"/>
</dbReference>
<dbReference type="GO" id="GO:0005524">
    <property type="term" value="F:ATP binding"/>
    <property type="evidence" value="ECO:0007669"/>
    <property type="project" value="UniProtKB-UniRule"/>
</dbReference>
<keyword evidence="2 11" id="KW-0547">Nucleotide-binding</keyword>
<comment type="function">
    <text evidence="11">A helicase/nuclease that prepares dsDNA breaks (DSB) for recombinational DNA repair. Binds to DSBs and unwinds DNA via a highly rapid and processive ATP-dependent bidirectional helicase activity. Unwinds dsDNA until it encounters a Chi (crossover hotspot instigator) sequence from the 3' direction. Cuts ssDNA a few nucleotides 3' to the Chi site. The properties and activities of the enzyme are changed at Chi. The Chi-altered holoenzyme produces a long 3'-ssDNA overhang and facilitates RecA-binding to the ssDNA for homologous DNA recombination and repair. Holoenzyme degrades any linearized DNA that is unable to undergo homologous recombination. In the holoenzyme this subunit has ssDNA-dependent ATPase and 5'-3' helicase activity. When added to pre-assembled RecBC greatly stimulates nuclease activity and augments holoenzyme processivity. Negatively regulates the RecA-loading ability of RecBCD.</text>
</comment>
<evidence type="ECO:0000256" key="1">
    <source>
        <dbReference type="ARBA" id="ARBA00022722"/>
    </source>
</evidence>
<dbReference type="InterPro" id="IPR027417">
    <property type="entry name" value="P-loop_NTPase"/>
</dbReference>
<gene>
    <name evidence="11" type="primary">recD</name>
    <name evidence="15" type="ORF">GCM10011594_19700</name>
</gene>
<dbReference type="Proteomes" id="UP000655208">
    <property type="component" value="Unassembled WGS sequence"/>
</dbReference>
<name>A0A917SVG5_9ACTN</name>
<reference evidence="15" key="1">
    <citation type="journal article" date="2014" name="Int. J. Syst. Evol. Microbiol.">
        <title>Complete genome sequence of Corynebacterium casei LMG S-19264T (=DSM 44701T), isolated from a smear-ripened cheese.</title>
        <authorList>
            <consortium name="US DOE Joint Genome Institute (JGI-PGF)"/>
            <person name="Walter F."/>
            <person name="Albersmeier A."/>
            <person name="Kalinowski J."/>
            <person name="Ruckert C."/>
        </authorList>
    </citation>
    <scope>NUCLEOTIDE SEQUENCE</scope>
    <source>
        <strain evidence="15">CGMCC 4.7308</strain>
    </source>
</reference>
<feature type="domain" description="RecBCD enzyme subunit RecD N-terminal" evidence="14">
    <location>
        <begin position="51"/>
        <end position="138"/>
    </location>
</feature>
<comment type="miscellaneous">
    <text evidence="11">In the RecBCD complex, RecB has a slow 3'-5' helicase, an exonuclease activity and loads RecA onto ssDNA, RecD has a fast 5'-3' helicase activity, while RecC stimulates the ATPase and processivity of the RecB helicase and contributes to recognition of the Chi site.</text>
</comment>
<evidence type="ECO:0000256" key="3">
    <source>
        <dbReference type="ARBA" id="ARBA00022763"/>
    </source>
</evidence>
<dbReference type="CDD" id="cd17933">
    <property type="entry name" value="DEXSc_RecD-like"/>
    <property type="match status" value="1"/>
</dbReference>
<evidence type="ECO:0000313" key="16">
    <source>
        <dbReference type="Proteomes" id="UP000655208"/>
    </source>
</evidence>
<evidence type="ECO:0000256" key="4">
    <source>
        <dbReference type="ARBA" id="ARBA00022801"/>
    </source>
</evidence>
<comment type="caution">
    <text evidence="15">The sequence shown here is derived from an EMBL/GenBank/DDBJ whole genome shotgun (WGS) entry which is preliminary data.</text>
</comment>
<keyword evidence="8 11" id="KW-0238">DNA-binding</keyword>
<evidence type="ECO:0000256" key="11">
    <source>
        <dbReference type="HAMAP-Rule" id="MF_01487"/>
    </source>
</evidence>
<feature type="compositionally biased region" description="Low complexity" evidence="12">
    <location>
        <begin position="353"/>
        <end position="364"/>
    </location>
</feature>
<keyword evidence="4 11" id="KW-0378">Hydrolase</keyword>
<evidence type="ECO:0000256" key="2">
    <source>
        <dbReference type="ARBA" id="ARBA00022741"/>
    </source>
</evidence>
<dbReference type="RefSeq" id="WP_229674234.1">
    <property type="nucleotide sequence ID" value="NZ_BMNA01000003.1"/>
</dbReference>
<keyword evidence="9 11" id="KW-0234">DNA repair</keyword>
<dbReference type="GO" id="GO:0043139">
    <property type="term" value="F:5'-3' DNA helicase activity"/>
    <property type="evidence" value="ECO:0007669"/>
    <property type="project" value="UniProtKB-UniRule"/>
</dbReference>
<feature type="binding site" evidence="11">
    <location>
        <begin position="201"/>
        <end position="208"/>
    </location>
    <ligand>
        <name>ATP</name>
        <dbReference type="ChEBI" id="CHEBI:30616"/>
    </ligand>
</feature>
<dbReference type="Gene3D" id="3.40.50.300">
    <property type="entry name" value="P-loop containing nucleotide triphosphate hydrolases"/>
    <property type="match status" value="3"/>
</dbReference>
<keyword evidence="6 11" id="KW-0269">Exonuclease</keyword>
<keyword evidence="10 11" id="KW-0413">Isomerase</keyword>
<dbReference type="InterPro" id="IPR049550">
    <property type="entry name" value="RecD_N"/>
</dbReference>
<dbReference type="Pfam" id="PF13538">
    <property type="entry name" value="UvrD_C_2"/>
    <property type="match status" value="1"/>
</dbReference>
<dbReference type="EC" id="5.6.2.3" evidence="11"/>
<evidence type="ECO:0000256" key="12">
    <source>
        <dbReference type="SAM" id="MobiDB-lite"/>
    </source>
</evidence>
<evidence type="ECO:0000313" key="15">
    <source>
        <dbReference type="EMBL" id="GGL99808.1"/>
    </source>
</evidence>
<feature type="region of interest" description="Disordered" evidence="12">
    <location>
        <begin position="1"/>
        <end position="24"/>
    </location>
</feature>
<dbReference type="Pfam" id="PF13245">
    <property type="entry name" value="AAA_19"/>
    <property type="match status" value="1"/>
</dbReference>
<dbReference type="GO" id="GO:0008854">
    <property type="term" value="F:exodeoxyribonuclease V activity"/>
    <property type="evidence" value="ECO:0007669"/>
    <property type="project" value="InterPro"/>
</dbReference>
<sequence>MTAAQPRGPLPPVPGPDRAGAPPDERTVFDDQHDARLAHDATGLLGTFNAAGVLQAADVHVATRLGELAGEPDDTVRLALALAVRGVREGSVCVDLSRLPATAPDLPWPPAEQWDATVTASPLVGPGRPLRRDLGLLYLDRYWRQEEQVHADLLAREDADPPELDRDRLQRSLDRLFDDRSGRQREAAAVAAHRWTTVLGGGPGTGKTTTVARLLAVLQDQVPAGRPALRIALAAPTGKAAARLQEAVQDAAAAMPAEDRARLGGLTASTLHRLLGFRPGTSTRFRHDRDNRLPHDVVVVDETSMLSLTMMARLLEALRPDARLVLVGDPDQLASVEAGAVLADLVAGLTAGSAPAGEASDDAAPAPPSDVPLSDVPLSDAAPPLSDVPLPLPLPLPGARPPHPAAPPPPAARSSAAAHGVVLLDHTWRFGGDIADVARAIRLGDADAALEVLRSGSGVVELVDPTDDADLRADVVTSAAAIREAAWAGDAPAALRRLDEHRLLCAHRSGPFGVATWSRLVERWIAEAHGVRHAGTWYVGRPLLVTANDYALGLYNGDTGVVVAAADGSLRAAFSRAGDVVTFAPGRLSDVQTVHAMTVHRSQGSQFRVVSVVLPPADSALSTREMIYTAVSRAQERVRLLGDEERFAAAIGRPAARASGLRRRLIRGLSGEETGAG</sequence>
<feature type="compositionally biased region" description="Low complexity" evidence="12">
    <location>
        <begin position="371"/>
        <end position="389"/>
    </location>
</feature>
<protein>
    <recommendedName>
        <fullName evidence="11">RecBCD enzyme subunit RecD</fullName>
        <ecNumber evidence="11">5.6.2.3</ecNumber>
    </recommendedName>
    <alternativeName>
        <fullName evidence="11">DNA 5'-3' helicase subunit RecD</fullName>
    </alternativeName>
    <alternativeName>
        <fullName evidence="11">Exonuclease V subunit RecD</fullName>
        <shortName evidence="11">ExoV subunit RecD</shortName>
    </alternativeName>
    <alternativeName>
        <fullName evidence="11">Helicase/nuclease RecBCD subunit RecD</fullName>
    </alternativeName>
</protein>
<evidence type="ECO:0000256" key="6">
    <source>
        <dbReference type="ARBA" id="ARBA00022839"/>
    </source>
</evidence>
<evidence type="ECO:0000256" key="7">
    <source>
        <dbReference type="ARBA" id="ARBA00022840"/>
    </source>
</evidence>
<dbReference type="PANTHER" id="PTHR43788">
    <property type="entry name" value="DNA2/NAM7 HELICASE FAMILY MEMBER"/>
    <property type="match status" value="1"/>
</dbReference>
<evidence type="ECO:0000256" key="8">
    <source>
        <dbReference type="ARBA" id="ARBA00023125"/>
    </source>
</evidence>
<dbReference type="InterPro" id="IPR050534">
    <property type="entry name" value="Coronavir_polyprotein_1ab"/>
</dbReference>
<dbReference type="CDD" id="cd18809">
    <property type="entry name" value="SF1_C_RecD"/>
    <property type="match status" value="1"/>
</dbReference>
<dbReference type="InterPro" id="IPR006344">
    <property type="entry name" value="RecD"/>
</dbReference>
<dbReference type="GO" id="GO:0003677">
    <property type="term" value="F:DNA binding"/>
    <property type="evidence" value="ECO:0007669"/>
    <property type="project" value="UniProtKB-UniRule"/>
</dbReference>
<evidence type="ECO:0000256" key="10">
    <source>
        <dbReference type="ARBA" id="ARBA00023235"/>
    </source>
</evidence>
<dbReference type="Gene3D" id="1.10.10.1020">
    <property type="entry name" value="RecBCD complex, subunit RecD, N-terminal domain"/>
    <property type="match status" value="1"/>
</dbReference>
<comment type="similarity">
    <text evidence="11">Belongs to the RecD family.</text>
</comment>
<keyword evidence="16" id="KW-1185">Reference proteome</keyword>
<organism evidence="15 16">
    <name type="scientific">Nakamurella endophytica</name>
    <dbReference type="NCBI Taxonomy" id="1748367"/>
    <lineage>
        <taxon>Bacteria</taxon>
        <taxon>Bacillati</taxon>
        <taxon>Actinomycetota</taxon>
        <taxon>Actinomycetes</taxon>
        <taxon>Nakamurellales</taxon>
        <taxon>Nakamurellaceae</taxon>
        <taxon>Nakamurella</taxon>
    </lineage>
</organism>
<keyword evidence="7 11" id="KW-0067">ATP-binding</keyword>
<evidence type="ECO:0000256" key="9">
    <source>
        <dbReference type="ARBA" id="ARBA00023204"/>
    </source>
</evidence>
<dbReference type="EMBL" id="BMNA01000003">
    <property type="protein sequence ID" value="GGL99808.1"/>
    <property type="molecule type" value="Genomic_DNA"/>
</dbReference>
<reference evidence="15" key="2">
    <citation type="submission" date="2020-09" db="EMBL/GenBank/DDBJ databases">
        <authorList>
            <person name="Sun Q."/>
            <person name="Zhou Y."/>
        </authorList>
    </citation>
    <scope>NUCLEOTIDE SEQUENCE</scope>
    <source>
        <strain evidence="15">CGMCC 4.7308</strain>
    </source>
</reference>
<comment type="subunit">
    <text evidence="11">Heterotrimer of RecB, RecC and RecD. All subunits contribute to DNA-binding.</text>
</comment>
<evidence type="ECO:0000259" key="14">
    <source>
        <dbReference type="Pfam" id="PF21185"/>
    </source>
</evidence>
<dbReference type="AlphaFoldDB" id="A0A917SVG5"/>